<gene>
    <name evidence="3" type="ORF">CFIO01_11702</name>
</gene>
<dbReference type="GO" id="GO:0004523">
    <property type="term" value="F:RNA-DNA hybrid ribonuclease activity"/>
    <property type="evidence" value="ECO:0007669"/>
    <property type="project" value="InterPro"/>
</dbReference>
<evidence type="ECO:0000313" key="3">
    <source>
        <dbReference type="EMBL" id="EXF78404.1"/>
    </source>
</evidence>
<feature type="region of interest" description="Disordered" evidence="1">
    <location>
        <begin position="1"/>
        <end position="44"/>
    </location>
</feature>
<dbReference type="Proteomes" id="UP000020467">
    <property type="component" value="Unassembled WGS sequence"/>
</dbReference>
<reference evidence="3 4" key="1">
    <citation type="submission" date="2014-02" db="EMBL/GenBank/DDBJ databases">
        <title>The genome sequence of Colletotrichum fioriniae PJ7.</title>
        <authorList>
            <person name="Baroncelli R."/>
            <person name="Thon M.R."/>
        </authorList>
    </citation>
    <scope>NUCLEOTIDE SEQUENCE [LARGE SCALE GENOMIC DNA]</scope>
    <source>
        <strain evidence="3 4">PJ7</strain>
    </source>
</reference>
<dbReference type="PROSITE" id="PS50879">
    <property type="entry name" value="RNASE_H_1"/>
    <property type="match status" value="1"/>
</dbReference>
<dbReference type="AlphaFoldDB" id="A0A010RKN3"/>
<dbReference type="CDD" id="cd09276">
    <property type="entry name" value="Rnase_HI_RT_non_LTR"/>
    <property type="match status" value="1"/>
</dbReference>
<dbReference type="EMBL" id="JARH01000650">
    <property type="protein sequence ID" value="EXF78404.1"/>
    <property type="molecule type" value="Genomic_DNA"/>
</dbReference>
<keyword evidence="4" id="KW-1185">Reference proteome</keyword>
<organism evidence="3 4">
    <name type="scientific">Colletotrichum fioriniae PJ7</name>
    <dbReference type="NCBI Taxonomy" id="1445577"/>
    <lineage>
        <taxon>Eukaryota</taxon>
        <taxon>Fungi</taxon>
        <taxon>Dikarya</taxon>
        <taxon>Ascomycota</taxon>
        <taxon>Pezizomycotina</taxon>
        <taxon>Sordariomycetes</taxon>
        <taxon>Hypocreomycetidae</taxon>
        <taxon>Glomerellales</taxon>
        <taxon>Glomerellaceae</taxon>
        <taxon>Colletotrichum</taxon>
        <taxon>Colletotrichum acutatum species complex</taxon>
    </lineage>
</organism>
<dbReference type="KEGG" id="cfj:CFIO01_11702"/>
<name>A0A010RKN3_9PEZI</name>
<dbReference type="InterPro" id="IPR036397">
    <property type="entry name" value="RNaseH_sf"/>
</dbReference>
<dbReference type="OrthoDB" id="3548481at2759"/>
<feature type="region of interest" description="Disordered" evidence="1">
    <location>
        <begin position="309"/>
        <end position="342"/>
    </location>
</feature>
<dbReference type="HOGENOM" id="CLU_662229_0_0_1"/>
<dbReference type="InterPro" id="IPR002156">
    <property type="entry name" value="RNaseH_domain"/>
</dbReference>
<feature type="region of interest" description="Disordered" evidence="1">
    <location>
        <begin position="365"/>
        <end position="415"/>
    </location>
</feature>
<proteinExistence type="predicted"/>
<comment type="caution">
    <text evidence="3">The sequence shown here is derived from an EMBL/GenBank/DDBJ whole genome shotgun (WGS) entry which is preliminary data.</text>
</comment>
<evidence type="ECO:0000259" key="2">
    <source>
        <dbReference type="PROSITE" id="PS50879"/>
    </source>
</evidence>
<accession>A0A010RKN3</accession>
<evidence type="ECO:0000256" key="1">
    <source>
        <dbReference type="SAM" id="MobiDB-lite"/>
    </source>
</evidence>
<dbReference type="Gene3D" id="3.30.420.10">
    <property type="entry name" value="Ribonuclease H-like superfamily/Ribonuclease H"/>
    <property type="match status" value="1"/>
</dbReference>
<dbReference type="Pfam" id="PF00075">
    <property type="entry name" value="RNase_H"/>
    <property type="match status" value="1"/>
</dbReference>
<sequence>MELHEDTVQSSSSTEMESRTLTPSPPQQNHATDSPSPDRDTTASSCRTFKGDLIILPNPQARISPIRASLRDPSQHALHLFADASFPGHNRHKGPSKPSAPAGAAVFWKPWPCTDPVDPWHCRAFQILACRNFQQAELYAVVAALETATLLAHLMPDLRRVTIFSDCQDVMNTLATAEGSHPSALDPLVKRAFEACGSLRDKRNIRVAVCWCPGHARIVGNEKADELSKEIRRYNFRHLVPKEQPTRVSGYEIPLKYLERARRGHWWKDEADFKWTANMPRKRFYPVAVSRECDEEACEVAYDGEAYDEAFEDEDYEDETYNDPIYDDEDYDEDYDDEDYNYDADDEFSDDEFFDDEASATLSSYSYSSATQCQTRKRRRSASDLPEHPYKRQRTGRLEHGIKQSRTLGWSPTPL</sequence>
<dbReference type="InterPro" id="IPR012337">
    <property type="entry name" value="RNaseH-like_sf"/>
</dbReference>
<feature type="compositionally biased region" description="Polar residues" evidence="1">
    <location>
        <begin position="404"/>
        <end position="415"/>
    </location>
</feature>
<dbReference type="GO" id="GO:0003676">
    <property type="term" value="F:nucleic acid binding"/>
    <property type="evidence" value="ECO:0007669"/>
    <property type="project" value="InterPro"/>
</dbReference>
<feature type="compositionally biased region" description="Polar residues" evidence="1">
    <location>
        <begin position="8"/>
        <end position="35"/>
    </location>
</feature>
<evidence type="ECO:0000313" key="4">
    <source>
        <dbReference type="Proteomes" id="UP000020467"/>
    </source>
</evidence>
<protein>
    <recommendedName>
        <fullName evidence="2">RNase H type-1 domain-containing protein</fullName>
    </recommendedName>
</protein>
<feature type="compositionally biased region" description="Basic and acidic residues" evidence="1">
    <location>
        <begin position="381"/>
        <end position="402"/>
    </location>
</feature>
<feature type="domain" description="RNase H type-1" evidence="2">
    <location>
        <begin position="74"/>
        <end position="233"/>
    </location>
</feature>
<dbReference type="eggNOG" id="KOG1075">
    <property type="taxonomic scope" value="Eukaryota"/>
</dbReference>
<dbReference type="SUPFAM" id="SSF53098">
    <property type="entry name" value="Ribonuclease H-like"/>
    <property type="match status" value="1"/>
</dbReference>